<dbReference type="EMBL" id="AP021927">
    <property type="protein sequence ID" value="BBQ29793.1"/>
    <property type="molecule type" value="Genomic_DNA"/>
</dbReference>
<dbReference type="InterPro" id="IPR035932">
    <property type="entry name" value="HflD-like_sf"/>
</dbReference>
<dbReference type="GO" id="GO:0005737">
    <property type="term" value="C:cytoplasm"/>
    <property type="evidence" value="ECO:0007669"/>
    <property type="project" value="UniProtKB-SubCell"/>
</dbReference>
<sequence>MASAGERTEQGHEDMSDKFQDRTMAFAGICQAAYLVQKVARDGSCDEASLRESLQSILVTNPTQPLEVFGSHLAIRDGYRALVEQLGADGSQKNAELTRYVVSLIALERKLAKRKDILNMLGERISQIGRQQQHFDLLDEQILANMASIYSDLISPIGPRIQVAGTPLFLQQPLVQHKVRALLLAGIRAVVLWRQLGGSRTQIIFARKKMVELAKRF</sequence>
<protein>
    <recommendedName>
        <fullName evidence="4">High frequency lysogenization protein HflD homolog</fullName>
    </recommendedName>
</protein>
<evidence type="ECO:0000313" key="6">
    <source>
        <dbReference type="Proteomes" id="UP000515756"/>
    </source>
</evidence>
<dbReference type="InterPro" id="IPR007451">
    <property type="entry name" value="HflD"/>
</dbReference>
<gene>
    <name evidence="4 5" type="primary">hflD</name>
    <name evidence="5" type="ORF">WP2W18E01_13750</name>
</gene>
<dbReference type="Pfam" id="PF04356">
    <property type="entry name" value="DUF489"/>
    <property type="match status" value="1"/>
</dbReference>
<accession>A0A6S4TRM1</accession>
<keyword evidence="1 4" id="KW-1003">Cell membrane</keyword>
<evidence type="ECO:0000256" key="1">
    <source>
        <dbReference type="ARBA" id="ARBA00022475"/>
    </source>
</evidence>
<dbReference type="PANTHER" id="PTHR38100:SF1">
    <property type="entry name" value="HIGH FREQUENCY LYSOGENIZATION PROTEIN HFLD"/>
    <property type="match status" value="1"/>
</dbReference>
<evidence type="ECO:0000256" key="2">
    <source>
        <dbReference type="ARBA" id="ARBA00022490"/>
    </source>
</evidence>
<proteinExistence type="inferred from homology"/>
<dbReference type="Gene3D" id="1.10.3890.10">
    <property type="entry name" value="HflD-like"/>
    <property type="match status" value="1"/>
</dbReference>
<dbReference type="AlphaFoldDB" id="A0A6S4TRM1"/>
<dbReference type="PANTHER" id="PTHR38100">
    <property type="entry name" value="HIGH FREQUENCY LYSOGENIZATION PROTEIN HFLD"/>
    <property type="match status" value="1"/>
</dbReference>
<organism evidence="5 6">
    <name type="scientific">Aeromonas caviae</name>
    <name type="common">Aeromonas punctata</name>
    <dbReference type="NCBI Taxonomy" id="648"/>
    <lineage>
        <taxon>Bacteria</taxon>
        <taxon>Pseudomonadati</taxon>
        <taxon>Pseudomonadota</taxon>
        <taxon>Gammaproteobacteria</taxon>
        <taxon>Aeromonadales</taxon>
        <taxon>Aeromonadaceae</taxon>
        <taxon>Aeromonas</taxon>
    </lineage>
</organism>
<reference evidence="5 6" key="1">
    <citation type="submission" date="2019-12" db="EMBL/GenBank/DDBJ databases">
        <title>complete genome sequences of Aeromonas caviae str. WP2-W18-ESBL-01 isolated from wastewater treatment plant effluent.</title>
        <authorList>
            <person name="Sekizuka T."/>
            <person name="Itokawa K."/>
            <person name="Yatsu K."/>
            <person name="Inamine Y."/>
            <person name="Kuroda M."/>
        </authorList>
    </citation>
    <scope>NUCLEOTIDE SEQUENCE [LARGE SCALE GENOMIC DNA]</scope>
    <source>
        <strain evidence="5 6">WP2-W18-ESBL-01</strain>
    </source>
</reference>
<keyword evidence="3 4" id="KW-0472">Membrane</keyword>
<dbReference type="NCBIfam" id="NF001248">
    <property type="entry name" value="PRK00218.1-4"/>
    <property type="match status" value="1"/>
</dbReference>
<evidence type="ECO:0000313" key="5">
    <source>
        <dbReference type="EMBL" id="BBQ29793.1"/>
    </source>
</evidence>
<comment type="similarity">
    <text evidence="4">Belongs to the HflD family.</text>
</comment>
<dbReference type="Proteomes" id="UP000515756">
    <property type="component" value="Chromosome"/>
</dbReference>
<dbReference type="SUPFAM" id="SSF101322">
    <property type="entry name" value="YcfC-like"/>
    <property type="match status" value="1"/>
</dbReference>
<name>A0A6S4TRM1_AERCA</name>
<comment type="subcellular location">
    <subcellularLocation>
        <location evidence="4">Cytoplasm</location>
    </subcellularLocation>
    <subcellularLocation>
        <location evidence="4">Cell membrane</location>
        <topology evidence="4">Peripheral membrane protein</topology>
        <orientation evidence="4">Cytoplasmic side</orientation>
    </subcellularLocation>
</comment>
<evidence type="ECO:0000256" key="3">
    <source>
        <dbReference type="ARBA" id="ARBA00023136"/>
    </source>
</evidence>
<dbReference type="GO" id="GO:0005886">
    <property type="term" value="C:plasma membrane"/>
    <property type="evidence" value="ECO:0007669"/>
    <property type="project" value="UniProtKB-SubCell"/>
</dbReference>
<evidence type="ECO:0000256" key="4">
    <source>
        <dbReference type="HAMAP-Rule" id="MF_00695"/>
    </source>
</evidence>
<keyword evidence="2 4" id="KW-0963">Cytoplasm</keyword>
<dbReference type="HAMAP" id="MF_00695">
    <property type="entry name" value="HflD_protein"/>
    <property type="match status" value="1"/>
</dbReference>
<dbReference type="NCBIfam" id="NF001246">
    <property type="entry name" value="PRK00218.1-2"/>
    <property type="match status" value="1"/>
</dbReference>